<evidence type="ECO:0000256" key="5">
    <source>
        <dbReference type="PROSITE-ProRule" id="PRU00042"/>
    </source>
</evidence>
<accession>A0A0A2VBJ6</accession>
<dbReference type="Pfam" id="PF13912">
    <property type="entry name" value="zf-C2H2_6"/>
    <property type="match status" value="1"/>
</dbReference>
<dbReference type="Gene3D" id="3.30.160.60">
    <property type="entry name" value="Classic Zinc Finger"/>
    <property type="match status" value="1"/>
</dbReference>
<dbReference type="AlphaFoldDB" id="A0A0A2VBJ6"/>
<evidence type="ECO:0000313" key="7">
    <source>
        <dbReference type="EMBL" id="KGQ03465.1"/>
    </source>
</evidence>
<proteinExistence type="predicted"/>
<sequence length="268" mass="30820">MDDFDSCWQLRYECQDCGREFNTERAMMQHKDAKNHRPFECHVCYDTFWDEEDREEHEHDDHHYCADCDRHFQSFNNLRMQKLHHGHRPRPPLLEMNGCPNKTSSRETIHRYVLSRDPDGLISKQLECDDSTTYEATEGSWNGDGYECYFCDREFNSLHSLNQHLNSAAHQQALYHCPNRGCPDFKTLAAIINHLESETCGIARFDAVQRAGLRAVLLALLTPVYQHQTVRCVSLNQLSGSNAFTQGNADDAFGELGCILCANTLGRA</sequence>
<dbReference type="GO" id="GO:0000977">
    <property type="term" value="F:RNA polymerase II transcription regulatory region sequence-specific DNA binding"/>
    <property type="evidence" value="ECO:0007669"/>
    <property type="project" value="TreeGrafter"/>
</dbReference>
<dbReference type="Pfam" id="PF12171">
    <property type="entry name" value="zf-C2H2_jaz"/>
    <property type="match status" value="1"/>
</dbReference>
<dbReference type="SMART" id="SM00355">
    <property type="entry name" value="ZnF_C2H2"/>
    <property type="match status" value="3"/>
</dbReference>
<dbReference type="Proteomes" id="UP000030106">
    <property type="component" value="Unassembled WGS sequence"/>
</dbReference>
<protein>
    <submittedName>
        <fullName evidence="7">Zinc finger protein with KRAB and SCAN domains 3</fullName>
    </submittedName>
</protein>
<evidence type="ECO:0000256" key="4">
    <source>
        <dbReference type="ARBA" id="ARBA00022833"/>
    </source>
</evidence>
<dbReference type="PANTHER" id="PTHR24409:SF295">
    <property type="entry name" value="AZ2-RELATED"/>
    <property type="match status" value="1"/>
</dbReference>
<dbReference type="PROSITE" id="PS50157">
    <property type="entry name" value="ZINC_FINGER_C2H2_2"/>
    <property type="match status" value="2"/>
</dbReference>
<name>A0A0A2VBJ6_BEABA</name>
<reference evidence="7 8" key="1">
    <citation type="submission" date="2012-10" db="EMBL/GenBank/DDBJ databases">
        <title>Genome sequencing and analysis of entomopathogenic fungi Beauveria bassiana D1-5.</title>
        <authorList>
            <person name="Li Q."/>
            <person name="Wang L."/>
            <person name="Zhang Z."/>
            <person name="Wang Q."/>
            <person name="Ren J."/>
            <person name="Wang M."/>
            <person name="Xu W."/>
            <person name="Wang J."/>
            <person name="Lu Y."/>
            <person name="Du Q."/>
            <person name="Sun Z."/>
        </authorList>
    </citation>
    <scope>NUCLEOTIDE SEQUENCE [LARGE SCALE GENOMIC DNA]</scope>
    <source>
        <strain evidence="7 8">D1-5</strain>
    </source>
</reference>
<feature type="domain" description="C2H2-type" evidence="6">
    <location>
        <begin position="146"/>
        <end position="170"/>
    </location>
</feature>
<dbReference type="GO" id="GO:0000981">
    <property type="term" value="F:DNA-binding transcription factor activity, RNA polymerase II-specific"/>
    <property type="evidence" value="ECO:0007669"/>
    <property type="project" value="TreeGrafter"/>
</dbReference>
<comment type="caution">
    <text evidence="7">The sequence shown here is derived from an EMBL/GenBank/DDBJ whole genome shotgun (WGS) entry which is preliminary data.</text>
</comment>
<dbReference type="EMBL" id="ANFO01001219">
    <property type="protein sequence ID" value="KGQ03465.1"/>
    <property type="molecule type" value="Genomic_DNA"/>
</dbReference>
<dbReference type="InterPro" id="IPR013087">
    <property type="entry name" value="Znf_C2H2_type"/>
</dbReference>
<dbReference type="PROSITE" id="PS00028">
    <property type="entry name" value="ZINC_FINGER_C2H2_1"/>
    <property type="match status" value="2"/>
</dbReference>
<evidence type="ECO:0000256" key="2">
    <source>
        <dbReference type="ARBA" id="ARBA00022737"/>
    </source>
</evidence>
<evidence type="ECO:0000256" key="1">
    <source>
        <dbReference type="ARBA" id="ARBA00022723"/>
    </source>
</evidence>
<evidence type="ECO:0000259" key="6">
    <source>
        <dbReference type="PROSITE" id="PS50157"/>
    </source>
</evidence>
<dbReference type="InterPro" id="IPR036236">
    <property type="entry name" value="Znf_C2H2_sf"/>
</dbReference>
<organism evidence="7 8">
    <name type="scientific">Beauveria bassiana D1-5</name>
    <dbReference type="NCBI Taxonomy" id="1245745"/>
    <lineage>
        <taxon>Eukaryota</taxon>
        <taxon>Fungi</taxon>
        <taxon>Dikarya</taxon>
        <taxon>Ascomycota</taxon>
        <taxon>Pezizomycotina</taxon>
        <taxon>Sordariomycetes</taxon>
        <taxon>Hypocreomycetidae</taxon>
        <taxon>Hypocreales</taxon>
        <taxon>Cordycipitaceae</taxon>
        <taxon>Beauveria</taxon>
    </lineage>
</organism>
<evidence type="ECO:0000256" key="3">
    <source>
        <dbReference type="ARBA" id="ARBA00022771"/>
    </source>
</evidence>
<dbReference type="SUPFAM" id="SSF57667">
    <property type="entry name" value="beta-beta-alpha zinc fingers"/>
    <property type="match status" value="2"/>
</dbReference>
<dbReference type="GO" id="GO:0005634">
    <property type="term" value="C:nucleus"/>
    <property type="evidence" value="ECO:0007669"/>
    <property type="project" value="TreeGrafter"/>
</dbReference>
<feature type="domain" description="C2H2-type" evidence="6">
    <location>
        <begin position="12"/>
        <end position="36"/>
    </location>
</feature>
<dbReference type="STRING" id="1245745.A0A0A2VBJ6"/>
<dbReference type="HOGENOM" id="CLU_1038233_0_0_1"/>
<gene>
    <name evidence="7" type="ORF">BBAD15_g11294</name>
</gene>
<evidence type="ECO:0000313" key="8">
    <source>
        <dbReference type="Proteomes" id="UP000030106"/>
    </source>
</evidence>
<keyword evidence="1" id="KW-0479">Metal-binding</keyword>
<keyword evidence="2" id="KW-0677">Repeat</keyword>
<keyword evidence="4" id="KW-0862">Zinc</keyword>
<dbReference type="PANTHER" id="PTHR24409">
    <property type="entry name" value="ZINC FINGER PROTEIN 142"/>
    <property type="match status" value="1"/>
</dbReference>
<dbReference type="GO" id="GO:0008270">
    <property type="term" value="F:zinc ion binding"/>
    <property type="evidence" value="ECO:0007669"/>
    <property type="project" value="UniProtKB-KW"/>
</dbReference>
<dbReference type="InterPro" id="IPR022755">
    <property type="entry name" value="Znf_C2H2_jaz"/>
</dbReference>
<keyword evidence="3 5" id="KW-0863">Zinc-finger</keyword>